<feature type="transmembrane region" description="Helical" evidence="1">
    <location>
        <begin position="87"/>
        <end position="107"/>
    </location>
</feature>
<reference evidence="2" key="2">
    <citation type="submission" date="2020-09" db="EMBL/GenBank/DDBJ databases">
        <authorList>
            <person name="Sun Q."/>
            <person name="Zhou Y."/>
        </authorList>
    </citation>
    <scope>NUCLEOTIDE SEQUENCE</scope>
    <source>
        <strain evidence="2">CGMCC 4.3508</strain>
    </source>
</reference>
<dbReference type="Proteomes" id="UP000638263">
    <property type="component" value="Unassembled WGS sequence"/>
</dbReference>
<sequence length="136" mass="14642">MTAHSETSSTQAAGTCRSRAVTAALLLADTATLPLLPEAIARSWQDNWRDDPTFRRAMRLMTLAWGCAFLIDAAACLVMAYTLPLDLVPLLSILLLIAMLTAIVHAGKTAGRARYPQFGLRRGSDRGAASAQINSR</sequence>
<keyword evidence="1" id="KW-0472">Membrane</keyword>
<keyword evidence="3" id="KW-1185">Reference proteome</keyword>
<comment type="caution">
    <text evidence="2">The sequence shown here is derived from an EMBL/GenBank/DDBJ whole genome shotgun (WGS) entry which is preliminary data.</text>
</comment>
<gene>
    <name evidence="2" type="ORF">GCM10011588_34920</name>
</gene>
<reference evidence="2" key="1">
    <citation type="journal article" date="2014" name="Int. J. Syst. Evol. Microbiol.">
        <title>Complete genome sequence of Corynebacterium casei LMG S-19264T (=DSM 44701T), isolated from a smear-ripened cheese.</title>
        <authorList>
            <consortium name="US DOE Joint Genome Institute (JGI-PGF)"/>
            <person name="Walter F."/>
            <person name="Albersmeier A."/>
            <person name="Kalinowski J."/>
            <person name="Ruckert C."/>
        </authorList>
    </citation>
    <scope>NUCLEOTIDE SEQUENCE</scope>
    <source>
        <strain evidence="2">CGMCC 4.3508</strain>
    </source>
</reference>
<accession>A0A917VV67</accession>
<evidence type="ECO:0000313" key="2">
    <source>
        <dbReference type="EMBL" id="GGL17262.1"/>
    </source>
</evidence>
<dbReference type="EMBL" id="BMMH01000006">
    <property type="protein sequence ID" value="GGL17262.1"/>
    <property type="molecule type" value="Genomic_DNA"/>
</dbReference>
<proteinExistence type="predicted"/>
<dbReference type="RefSeq" id="WP_156426305.1">
    <property type="nucleotide sequence ID" value="NZ_BMMH01000006.1"/>
</dbReference>
<name>A0A917VV67_9NOCA</name>
<dbReference type="AlphaFoldDB" id="A0A917VV67"/>
<evidence type="ECO:0000313" key="3">
    <source>
        <dbReference type="Proteomes" id="UP000638263"/>
    </source>
</evidence>
<organism evidence="2 3">
    <name type="scientific">Nocardia jinanensis</name>
    <dbReference type="NCBI Taxonomy" id="382504"/>
    <lineage>
        <taxon>Bacteria</taxon>
        <taxon>Bacillati</taxon>
        <taxon>Actinomycetota</taxon>
        <taxon>Actinomycetes</taxon>
        <taxon>Mycobacteriales</taxon>
        <taxon>Nocardiaceae</taxon>
        <taxon>Nocardia</taxon>
    </lineage>
</organism>
<protein>
    <submittedName>
        <fullName evidence="2">Uncharacterized protein</fullName>
    </submittedName>
</protein>
<feature type="transmembrane region" description="Helical" evidence="1">
    <location>
        <begin position="63"/>
        <end position="81"/>
    </location>
</feature>
<evidence type="ECO:0000256" key="1">
    <source>
        <dbReference type="SAM" id="Phobius"/>
    </source>
</evidence>
<keyword evidence="1" id="KW-1133">Transmembrane helix</keyword>
<keyword evidence="1" id="KW-0812">Transmembrane</keyword>